<dbReference type="SUPFAM" id="SSF53067">
    <property type="entry name" value="Actin-like ATPase domain"/>
    <property type="match status" value="1"/>
</dbReference>
<dbReference type="Proteomes" id="UP000272015">
    <property type="component" value="Unassembled WGS sequence"/>
</dbReference>
<dbReference type="EMBL" id="QZVS01000078">
    <property type="protein sequence ID" value="RJT89020.1"/>
    <property type="molecule type" value="Genomic_DNA"/>
</dbReference>
<evidence type="ECO:0000313" key="5">
    <source>
        <dbReference type="EMBL" id="RJT89020.1"/>
    </source>
</evidence>
<dbReference type="InterPro" id="IPR043129">
    <property type="entry name" value="ATPase_NBD"/>
</dbReference>
<dbReference type="AlphaFoldDB" id="A0A3A5MFS0"/>
<dbReference type="Pfam" id="PF19278">
    <property type="entry name" value="Hydant_A_C"/>
    <property type="match status" value="1"/>
</dbReference>
<feature type="transmembrane region" description="Helical" evidence="1">
    <location>
        <begin position="473"/>
        <end position="493"/>
    </location>
</feature>
<feature type="domain" description="Hydantoinase/oxoprolinase N-terminal" evidence="3">
    <location>
        <begin position="33"/>
        <end position="211"/>
    </location>
</feature>
<comment type="caution">
    <text evidence="5">The sequence shown here is derived from an EMBL/GenBank/DDBJ whole genome shotgun (WGS) entry which is preliminary data.</text>
</comment>
<feature type="domain" description="Hydantoinase A/oxoprolinase" evidence="2">
    <location>
        <begin position="233"/>
        <end position="519"/>
    </location>
</feature>
<protein>
    <submittedName>
        <fullName evidence="5">Hydantoinase/oxoprolinase family protein</fullName>
    </submittedName>
</protein>
<dbReference type="Pfam" id="PF01968">
    <property type="entry name" value="Hydantoinase_A"/>
    <property type="match status" value="1"/>
</dbReference>
<name>A0A3A5MFS0_9MICO</name>
<sequence length="728" mass="76384">MTVKQKQPAASAHAGTVQGQCRFTEGDFIVTYRVGIDTGGTHTDLVLLDEESGAVWVDKVSSTPSDPVIGVLNGIERVLGTAGVSPAEVSTVVYGTTVMVNRIIQGGGTASGLITTAGFTDVLELARSHRQGSIYNIQWEQPTPLIARELRLGVRERIDFRGQVVTPLNEQDVRDAIAVFAAAGVESVAICLLHSYKNDLHEKRIAELVAELLPHVYVSASAELSPTIGEYERASTASVDAFVKPRLAEHFGHLESELRRIGINAVLLTMQGNGGSMSFAAARRQPIRVTNSGPVAGVIAGAAIAQALELPAVITLDMGGTSTDVALVLDGSPIEVPSDAMQGHPVQQPAIEVDPIGAGGGSLAWVDDGGALRVGPESAGAHPGPACYLEGGLRPTVTDAALYLGFLGETAFLGGRRTLDRAAAERAIETVAVPLGMPTAAVASGIMALAAAASLRAIRRLTIARGHDPRDMALIAFGGAGGLIAAALAHELGTPRLVIPRNPGNSSALGLLLTDQRHDVLASFLTLLADTDVSALNTAFAGLESGCARQLAADNVPEEQRELRRFVELRYLGQTFELIVPCPAGEVTAATLVELEHEFHRLHETRYGHASVADPIELVNLRVTGIGTTYRPRAVPLATNETGRAPIPTSTREAYFGSWQSMPVFARDAIRHGDSLTGPAVIEESGSTIVVPPGHLLEPADDGSLVIYDLEPALASSPRPSTLASRSA</sequence>
<dbReference type="PANTHER" id="PTHR11365">
    <property type="entry name" value="5-OXOPROLINASE RELATED"/>
    <property type="match status" value="1"/>
</dbReference>
<dbReference type="InterPro" id="IPR049517">
    <property type="entry name" value="ACX-like_C"/>
</dbReference>
<evidence type="ECO:0000259" key="4">
    <source>
        <dbReference type="Pfam" id="PF19278"/>
    </source>
</evidence>
<accession>A0A3A5MFS0</accession>
<keyword evidence="1" id="KW-0472">Membrane</keyword>
<dbReference type="Pfam" id="PF05378">
    <property type="entry name" value="Hydant_A_N"/>
    <property type="match status" value="1"/>
</dbReference>
<keyword evidence="1" id="KW-0812">Transmembrane</keyword>
<feature type="transmembrane region" description="Helical" evidence="1">
    <location>
        <begin position="431"/>
        <end position="452"/>
    </location>
</feature>
<reference evidence="5 6" key="1">
    <citation type="submission" date="2018-09" db="EMBL/GenBank/DDBJ databases">
        <title>Novel species of Cryobacterium.</title>
        <authorList>
            <person name="Liu Q."/>
            <person name="Xin Y.-H."/>
        </authorList>
    </citation>
    <scope>NUCLEOTIDE SEQUENCE [LARGE SCALE GENOMIC DNA]</scope>
    <source>
        <strain evidence="5 6">Hh39</strain>
    </source>
</reference>
<dbReference type="InterPro" id="IPR008040">
    <property type="entry name" value="Hydant_A_N"/>
</dbReference>
<evidence type="ECO:0000259" key="2">
    <source>
        <dbReference type="Pfam" id="PF01968"/>
    </source>
</evidence>
<keyword evidence="6" id="KW-1185">Reference proteome</keyword>
<dbReference type="InterPro" id="IPR002821">
    <property type="entry name" value="Hydantoinase_A"/>
</dbReference>
<dbReference type="GO" id="GO:0005829">
    <property type="term" value="C:cytosol"/>
    <property type="evidence" value="ECO:0007669"/>
    <property type="project" value="TreeGrafter"/>
</dbReference>
<dbReference type="GO" id="GO:0006749">
    <property type="term" value="P:glutathione metabolic process"/>
    <property type="evidence" value="ECO:0007669"/>
    <property type="project" value="TreeGrafter"/>
</dbReference>
<dbReference type="InterPro" id="IPR045079">
    <property type="entry name" value="Oxoprolinase-like"/>
</dbReference>
<gene>
    <name evidence="5" type="ORF">D6T64_08660</name>
</gene>
<keyword evidence="1" id="KW-1133">Transmembrane helix</keyword>
<evidence type="ECO:0000259" key="3">
    <source>
        <dbReference type="Pfam" id="PF05378"/>
    </source>
</evidence>
<dbReference type="PANTHER" id="PTHR11365:SF23">
    <property type="entry name" value="HYPOTHETICAL 5-OXOPROLINASE (EUROFUNG)-RELATED"/>
    <property type="match status" value="1"/>
</dbReference>
<evidence type="ECO:0000256" key="1">
    <source>
        <dbReference type="SAM" id="Phobius"/>
    </source>
</evidence>
<proteinExistence type="predicted"/>
<feature type="domain" description="Acetophenone carboxylase-like C-terminal" evidence="4">
    <location>
        <begin position="533"/>
        <end position="695"/>
    </location>
</feature>
<dbReference type="GO" id="GO:0017168">
    <property type="term" value="F:5-oxoprolinase (ATP-hydrolyzing) activity"/>
    <property type="evidence" value="ECO:0007669"/>
    <property type="project" value="TreeGrafter"/>
</dbReference>
<organism evidence="5 6">
    <name type="scientific">Cryobacterium melibiosiphilum</name>
    <dbReference type="NCBI Taxonomy" id="995039"/>
    <lineage>
        <taxon>Bacteria</taxon>
        <taxon>Bacillati</taxon>
        <taxon>Actinomycetota</taxon>
        <taxon>Actinomycetes</taxon>
        <taxon>Micrococcales</taxon>
        <taxon>Microbacteriaceae</taxon>
        <taxon>Cryobacterium</taxon>
    </lineage>
</organism>
<evidence type="ECO:0000313" key="6">
    <source>
        <dbReference type="Proteomes" id="UP000272015"/>
    </source>
</evidence>